<evidence type="ECO:0000313" key="9">
    <source>
        <dbReference type="EMBL" id="PST37649.1"/>
    </source>
</evidence>
<dbReference type="GO" id="GO:0005886">
    <property type="term" value="C:plasma membrane"/>
    <property type="evidence" value="ECO:0007669"/>
    <property type="project" value="UniProtKB-SubCell"/>
</dbReference>
<keyword evidence="4" id="KW-1003">Cell membrane</keyword>
<feature type="transmembrane region" description="Helical" evidence="8">
    <location>
        <begin position="45"/>
        <end position="64"/>
    </location>
</feature>
<feature type="transmembrane region" description="Helical" evidence="8">
    <location>
        <begin position="209"/>
        <end position="234"/>
    </location>
</feature>
<evidence type="ECO:0000256" key="4">
    <source>
        <dbReference type="ARBA" id="ARBA00022475"/>
    </source>
</evidence>
<dbReference type="InterPro" id="IPR002549">
    <property type="entry name" value="AI-2E-like"/>
</dbReference>
<comment type="similarity">
    <text evidence="2">Belongs to the autoinducer-2 exporter (AI-2E) (TC 2.A.86) family.</text>
</comment>
<dbReference type="GO" id="GO:0055085">
    <property type="term" value="P:transmembrane transport"/>
    <property type="evidence" value="ECO:0007669"/>
    <property type="project" value="TreeGrafter"/>
</dbReference>
<dbReference type="AlphaFoldDB" id="A0A2T3FQX5"/>
<feature type="transmembrane region" description="Helical" evidence="8">
    <location>
        <begin position="118"/>
        <end position="140"/>
    </location>
</feature>
<evidence type="ECO:0000256" key="1">
    <source>
        <dbReference type="ARBA" id="ARBA00004651"/>
    </source>
</evidence>
<feature type="transmembrane region" description="Helical" evidence="8">
    <location>
        <begin position="306"/>
        <end position="330"/>
    </location>
</feature>
<keyword evidence="10" id="KW-1185">Reference proteome</keyword>
<evidence type="ECO:0000256" key="5">
    <source>
        <dbReference type="ARBA" id="ARBA00022692"/>
    </source>
</evidence>
<dbReference type="Pfam" id="PF01594">
    <property type="entry name" value="AI-2E_transport"/>
    <property type="match status" value="1"/>
</dbReference>
<feature type="transmembrane region" description="Helical" evidence="8">
    <location>
        <begin position="368"/>
        <end position="401"/>
    </location>
</feature>
<keyword evidence="6 8" id="KW-1133">Transmembrane helix</keyword>
<gene>
    <name evidence="9" type="ORF">C7U56_07110</name>
</gene>
<organism evidence="9 10">
    <name type="scientific">Clostridium fessum</name>
    <dbReference type="NCBI Taxonomy" id="2126740"/>
    <lineage>
        <taxon>Bacteria</taxon>
        <taxon>Bacillati</taxon>
        <taxon>Bacillota</taxon>
        <taxon>Clostridia</taxon>
        <taxon>Eubacteriales</taxon>
        <taxon>Clostridiaceae</taxon>
        <taxon>Clostridium</taxon>
    </lineage>
</organism>
<feature type="transmembrane region" description="Helical" evidence="8">
    <location>
        <begin position="281"/>
        <end position="300"/>
    </location>
</feature>
<comment type="subcellular location">
    <subcellularLocation>
        <location evidence="1">Cell membrane</location>
        <topology evidence="1">Multi-pass membrane protein</topology>
    </subcellularLocation>
</comment>
<accession>A0A2T3FQX5</accession>
<evidence type="ECO:0000313" key="10">
    <source>
        <dbReference type="Proteomes" id="UP000241048"/>
    </source>
</evidence>
<name>A0A2T3FQX5_9CLOT</name>
<keyword evidence="3" id="KW-0813">Transport</keyword>
<comment type="caution">
    <text evidence="9">The sequence shown here is derived from an EMBL/GenBank/DDBJ whole genome shotgun (WGS) entry which is preliminary data.</text>
</comment>
<evidence type="ECO:0000256" key="6">
    <source>
        <dbReference type="ARBA" id="ARBA00022989"/>
    </source>
</evidence>
<feature type="transmembrane region" description="Helical" evidence="8">
    <location>
        <begin position="76"/>
        <end position="97"/>
    </location>
</feature>
<evidence type="ECO:0000256" key="8">
    <source>
        <dbReference type="SAM" id="Phobius"/>
    </source>
</evidence>
<dbReference type="PANTHER" id="PTHR21716">
    <property type="entry name" value="TRANSMEMBRANE PROTEIN"/>
    <property type="match status" value="1"/>
</dbReference>
<keyword evidence="5 8" id="KW-0812">Transmembrane</keyword>
<dbReference type="EMBL" id="PYLO01000002">
    <property type="protein sequence ID" value="PST37649.1"/>
    <property type="molecule type" value="Genomic_DNA"/>
</dbReference>
<evidence type="ECO:0000256" key="7">
    <source>
        <dbReference type="ARBA" id="ARBA00023136"/>
    </source>
</evidence>
<reference evidence="9 10" key="1">
    <citation type="submission" date="2018-03" db="EMBL/GenBank/DDBJ databases">
        <title>Lachnoclostridium SNUG30386 gen.nov., sp.nov., isolated from human faeces.</title>
        <authorList>
            <person name="Seo B."/>
            <person name="Jeon K."/>
            <person name="Ko G."/>
        </authorList>
    </citation>
    <scope>NUCLEOTIDE SEQUENCE [LARGE SCALE GENOMIC DNA]</scope>
    <source>
        <strain evidence="9 10">SNUG30386</strain>
    </source>
</reference>
<dbReference type="PANTHER" id="PTHR21716:SF53">
    <property type="entry name" value="PERMEASE PERM-RELATED"/>
    <property type="match status" value="1"/>
</dbReference>
<keyword evidence="7 8" id="KW-0472">Membrane</keyword>
<proteinExistence type="inferred from homology"/>
<evidence type="ECO:0000256" key="2">
    <source>
        <dbReference type="ARBA" id="ARBA00009773"/>
    </source>
</evidence>
<sequence length="411" mass="44692">MLSDLKKGILILTERKNMEKKLQNPTSNKNETPAPQGGKWPDETIIRYIIRAFLLLIVFAWALVNIDAVLCFLGKVLALFTPFLIGGAIAFLINVVLRPMECCWNKACRKAPAKLTRPVCLTASTVLILGILFAVVFMMLPSLRESGDEFIQNIPVYVEEIGRWWAGVVQFAAKYNIVLPEYVIDSDLLIEKVTALISDEKSGILTVTWGAATSVLSVFVDVLLGLVFALYLLAKKEVVAAHLKKLIETVLPQKTAQRLLSIAALTNQTFTNFVSGQLTEAVIIGVLCFFGMLILGIPYAGAVSAFVAVTALMPIFGAWIGGGFGAFLILLAEPGKALWFILFLTVLQQVEGNLIYPKVVGKSVGLPGLLVLMAVTIGGEAFGILGMLFSVPVCAVLFSLYLEFMKKASTL</sequence>
<dbReference type="Proteomes" id="UP000241048">
    <property type="component" value="Unassembled WGS sequence"/>
</dbReference>
<evidence type="ECO:0000256" key="3">
    <source>
        <dbReference type="ARBA" id="ARBA00022448"/>
    </source>
</evidence>
<feature type="transmembrane region" description="Helical" evidence="8">
    <location>
        <begin position="337"/>
        <end position="356"/>
    </location>
</feature>
<protein>
    <submittedName>
        <fullName evidence="9">AI-2E family transporter</fullName>
    </submittedName>
</protein>